<keyword evidence="3 8" id="KW-0819">tRNA processing</keyword>
<name>A0A157RA43_9BORD</name>
<organism evidence="10 11">
    <name type="scientific">Bordetella ansorpii</name>
    <dbReference type="NCBI Taxonomy" id="288768"/>
    <lineage>
        <taxon>Bacteria</taxon>
        <taxon>Pseudomonadati</taxon>
        <taxon>Pseudomonadota</taxon>
        <taxon>Betaproteobacteria</taxon>
        <taxon>Burkholderiales</taxon>
        <taxon>Alcaligenaceae</taxon>
        <taxon>Bordetella</taxon>
    </lineage>
</organism>
<keyword evidence="4 8" id="KW-0479">Metal-binding</keyword>
<evidence type="ECO:0000313" key="10">
    <source>
        <dbReference type="EMBL" id="SAI54817.1"/>
    </source>
</evidence>
<evidence type="ECO:0000256" key="6">
    <source>
        <dbReference type="ARBA" id="ARBA00022833"/>
    </source>
</evidence>
<evidence type="ECO:0000256" key="8">
    <source>
        <dbReference type="HAMAP-Rule" id="MF_00972"/>
    </source>
</evidence>
<dbReference type="PROSITE" id="PS51747">
    <property type="entry name" value="CYT_DCMP_DEAMINASES_2"/>
    <property type="match status" value="1"/>
</dbReference>
<keyword evidence="5 8" id="KW-0378">Hydrolase</keyword>
<comment type="function">
    <text evidence="8">Catalyzes the deamination of adenosine to inosine at the wobble position 34 of tRNA(Arg2).</text>
</comment>
<dbReference type="RefSeq" id="WP_082887435.1">
    <property type="nucleotide sequence ID" value="NZ_FKBS01000029.1"/>
</dbReference>
<comment type="subunit">
    <text evidence="2 8">Homodimer.</text>
</comment>
<evidence type="ECO:0000256" key="5">
    <source>
        <dbReference type="ARBA" id="ARBA00022801"/>
    </source>
</evidence>
<comment type="catalytic activity">
    <reaction evidence="7 8">
        <text>adenosine(34) in tRNA + H2O + H(+) = inosine(34) in tRNA + NH4(+)</text>
        <dbReference type="Rhea" id="RHEA:43168"/>
        <dbReference type="Rhea" id="RHEA-COMP:10373"/>
        <dbReference type="Rhea" id="RHEA-COMP:10374"/>
        <dbReference type="ChEBI" id="CHEBI:15377"/>
        <dbReference type="ChEBI" id="CHEBI:15378"/>
        <dbReference type="ChEBI" id="CHEBI:28938"/>
        <dbReference type="ChEBI" id="CHEBI:74411"/>
        <dbReference type="ChEBI" id="CHEBI:82852"/>
        <dbReference type="EC" id="3.5.4.33"/>
    </reaction>
</comment>
<dbReference type="GO" id="GO:0002100">
    <property type="term" value="P:tRNA wobble adenosine to inosine editing"/>
    <property type="evidence" value="ECO:0007669"/>
    <property type="project" value="UniProtKB-UniRule"/>
</dbReference>
<dbReference type="InterPro" id="IPR028883">
    <property type="entry name" value="tRNA_aden_deaminase"/>
</dbReference>
<feature type="active site" description="Proton donor" evidence="8">
    <location>
        <position position="72"/>
    </location>
</feature>
<dbReference type="PROSITE" id="PS00903">
    <property type="entry name" value="CYT_DCMP_DEAMINASES_1"/>
    <property type="match status" value="1"/>
</dbReference>
<dbReference type="InterPro" id="IPR016192">
    <property type="entry name" value="APOBEC/CMP_deaminase_Zn-bd"/>
</dbReference>
<accession>A0A157RA43</accession>
<reference evidence="10 11" key="1">
    <citation type="submission" date="2016-03" db="EMBL/GenBank/DDBJ databases">
        <authorList>
            <consortium name="Pathogen Informatics"/>
        </authorList>
    </citation>
    <scope>NUCLEOTIDE SEQUENCE [LARGE SCALE GENOMIC DNA]</scope>
    <source>
        <strain evidence="10 11">NCTC13364</strain>
    </source>
</reference>
<dbReference type="AlphaFoldDB" id="A0A157RA43"/>
<proteinExistence type="inferred from homology"/>
<dbReference type="Proteomes" id="UP000077037">
    <property type="component" value="Unassembled WGS sequence"/>
</dbReference>
<dbReference type="CDD" id="cd01285">
    <property type="entry name" value="nucleoside_deaminase"/>
    <property type="match status" value="1"/>
</dbReference>
<evidence type="ECO:0000256" key="4">
    <source>
        <dbReference type="ARBA" id="ARBA00022723"/>
    </source>
</evidence>
<evidence type="ECO:0000313" key="11">
    <source>
        <dbReference type="Proteomes" id="UP000077037"/>
    </source>
</evidence>
<sequence>MTAGTGTTLDDPAETQAEIDERMMNLALEQAMLAAGAGEVPVGAVVVDAAGNVVGAGYNRTITDSDPTAHAEIVALRQAAQRQGNYRLPGFSLYVTLEPCVMCVGAMLHARLTRIVYGAPDPKTGACGSVLDVGAVAQLNHQTHIHGNVLADPCGSILRGFFRERRRKEPNE</sequence>
<dbReference type="PANTHER" id="PTHR11079">
    <property type="entry name" value="CYTOSINE DEAMINASE FAMILY MEMBER"/>
    <property type="match status" value="1"/>
</dbReference>
<dbReference type="InterPro" id="IPR002125">
    <property type="entry name" value="CMP_dCMP_dom"/>
</dbReference>
<dbReference type="NCBIfam" id="NF008113">
    <property type="entry name" value="PRK10860.1"/>
    <property type="match status" value="1"/>
</dbReference>
<protein>
    <recommendedName>
        <fullName evidence="8">tRNA-specific adenosine deaminase</fullName>
        <ecNumber evidence="8">3.5.4.33</ecNumber>
    </recommendedName>
</protein>
<comment type="similarity">
    <text evidence="1">Belongs to the cytidine and deoxycytidylate deaminase family. ADAT2 subfamily.</text>
</comment>
<dbReference type="OrthoDB" id="9802676at2"/>
<dbReference type="HAMAP" id="MF_00972">
    <property type="entry name" value="tRNA_aden_deaminase"/>
    <property type="match status" value="1"/>
</dbReference>
<evidence type="ECO:0000259" key="9">
    <source>
        <dbReference type="PROSITE" id="PS51747"/>
    </source>
</evidence>
<dbReference type="PANTHER" id="PTHR11079:SF202">
    <property type="entry name" value="TRNA-SPECIFIC ADENOSINE DEAMINASE"/>
    <property type="match status" value="1"/>
</dbReference>
<gene>
    <name evidence="10" type="primary">cumB</name>
    <name evidence="8" type="synonym">tadA</name>
    <name evidence="10" type="ORF">SAMEA1982600_04545</name>
</gene>
<dbReference type="Gene3D" id="3.40.140.10">
    <property type="entry name" value="Cytidine Deaminase, domain 2"/>
    <property type="match status" value="1"/>
</dbReference>
<dbReference type="GO" id="GO:0008270">
    <property type="term" value="F:zinc ion binding"/>
    <property type="evidence" value="ECO:0007669"/>
    <property type="project" value="UniProtKB-UniRule"/>
</dbReference>
<keyword evidence="6 8" id="KW-0862">Zinc</keyword>
<dbReference type="SUPFAM" id="SSF53927">
    <property type="entry name" value="Cytidine deaminase-like"/>
    <property type="match status" value="1"/>
</dbReference>
<dbReference type="EC" id="3.5.4.33" evidence="8"/>
<dbReference type="EMBL" id="FKBS01000029">
    <property type="protein sequence ID" value="SAI54817.1"/>
    <property type="molecule type" value="Genomic_DNA"/>
</dbReference>
<dbReference type="FunFam" id="3.40.140.10:FF:000005">
    <property type="entry name" value="tRNA-specific adenosine deaminase"/>
    <property type="match status" value="1"/>
</dbReference>
<feature type="domain" description="CMP/dCMP-type deaminase" evidence="9">
    <location>
        <begin position="18"/>
        <end position="130"/>
    </location>
</feature>
<evidence type="ECO:0000256" key="3">
    <source>
        <dbReference type="ARBA" id="ARBA00022694"/>
    </source>
</evidence>
<evidence type="ECO:0000256" key="1">
    <source>
        <dbReference type="ARBA" id="ARBA00010669"/>
    </source>
</evidence>
<feature type="binding site" evidence="8">
    <location>
        <position position="100"/>
    </location>
    <ligand>
        <name>Zn(2+)</name>
        <dbReference type="ChEBI" id="CHEBI:29105"/>
        <note>catalytic</note>
    </ligand>
</feature>
<evidence type="ECO:0000256" key="2">
    <source>
        <dbReference type="ARBA" id="ARBA00011738"/>
    </source>
</evidence>
<dbReference type="InterPro" id="IPR016193">
    <property type="entry name" value="Cytidine_deaminase-like"/>
</dbReference>
<evidence type="ECO:0000256" key="7">
    <source>
        <dbReference type="ARBA" id="ARBA00048045"/>
    </source>
</evidence>
<dbReference type="Pfam" id="PF00383">
    <property type="entry name" value="dCMP_cyt_deam_1"/>
    <property type="match status" value="1"/>
</dbReference>
<feature type="binding site" evidence="8">
    <location>
        <position position="103"/>
    </location>
    <ligand>
        <name>Zn(2+)</name>
        <dbReference type="ChEBI" id="CHEBI:29105"/>
        <note>catalytic</note>
    </ligand>
</feature>
<feature type="binding site" evidence="8">
    <location>
        <position position="70"/>
    </location>
    <ligand>
        <name>Zn(2+)</name>
        <dbReference type="ChEBI" id="CHEBI:29105"/>
        <note>catalytic</note>
    </ligand>
</feature>
<dbReference type="GO" id="GO:0052717">
    <property type="term" value="F:tRNA-specific adenosine-34 deaminase activity"/>
    <property type="evidence" value="ECO:0007669"/>
    <property type="project" value="UniProtKB-UniRule"/>
</dbReference>
<comment type="cofactor">
    <cofactor evidence="8">
        <name>Zn(2+)</name>
        <dbReference type="ChEBI" id="CHEBI:29105"/>
    </cofactor>
    <text evidence="8">Binds 1 zinc ion per subunit.</text>
</comment>